<protein>
    <submittedName>
        <fullName evidence="2">Uncharacterized protein</fullName>
    </submittedName>
</protein>
<organism evidence="2 3">
    <name type="scientific">Mycena venus</name>
    <dbReference type="NCBI Taxonomy" id="2733690"/>
    <lineage>
        <taxon>Eukaryota</taxon>
        <taxon>Fungi</taxon>
        <taxon>Dikarya</taxon>
        <taxon>Basidiomycota</taxon>
        <taxon>Agaricomycotina</taxon>
        <taxon>Agaricomycetes</taxon>
        <taxon>Agaricomycetidae</taxon>
        <taxon>Agaricales</taxon>
        <taxon>Marasmiineae</taxon>
        <taxon>Mycenaceae</taxon>
        <taxon>Mycena</taxon>
    </lineage>
</organism>
<proteinExistence type="predicted"/>
<keyword evidence="3" id="KW-1185">Reference proteome</keyword>
<gene>
    <name evidence="2" type="ORF">MVEN_01397300</name>
</gene>
<dbReference type="Proteomes" id="UP000620124">
    <property type="component" value="Unassembled WGS sequence"/>
</dbReference>
<dbReference type="EMBL" id="JACAZI010000011">
    <property type="protein sequence ID" value="KAF7348777.1"/>
    <property type="molecule type" value="Genomic_DNA"/>
</dbReference>
<sequence>MCQKHCLKTGNCTYSRHHAGDLSTNISIQATSASTPLPGLPPRASSSRIAILPRSASSSSIAPAPSNAPFPSHIPVFPGARPFRSFDDLASDFNEPLRALNAYQEAQDSAARQFDLSIGLKSPSPDLPLEEELRRQEEKDIEEAMRRSTRDAEQARRRATFQDISTTVTRPSPPPVSATSLRPRSLSLSPDPPATVLSISHAKKHSKAPIQITKQLSNDWVKPSSTFHVAAPARRPPTNPELARRFLLVYLRNSSEDPVVLCISAADLPSWPQFRLTDSPRTLSDMGIEDVDNTSLEQYSESYHIFMKVSVRHLFTLTTDCVVLLRKQGVRVPDEASIITRFLGRSIPPASSHQRYGLSRERAGVRREYRKLKTTLSDDESDVEVVGTIRKRDSTPKTLQHKRPRLSVNTTIAPINIDDDGDTSTRSTPPSTPGPLTPGSSRSSTAGPKNDKGNWMKGLHVVDMVDGFIKMDSPEFAHLPTKEARFHAVFGQGHSYAPSTYDDQLRRWRSVTEAERQQALGAGRTSKGLWTVFTKNHSLRR</sequence>
<dbReference type="AlphaFoldDB" id="A0A8H7CUK1"/>
<evidence type="ECO:0000256" key="1">
    <source>
        <dbReference type="SAM" id="MobiDB-lite"/>
    </source>
</evidence>
<feature type="compositionally biased region" description="Low complexity" evidence="1">
    <location>
        <begin position="177"/>
        <end position="189"/>
    </location>
</feature>
<evidence type="ECO:0000313" key="3">
    <source>
        <dbReference type="Proteomes" id="UP000620124"/>
    </source>
</evidence>
<evidence type="ECO:0000313" key="2">
    <source>
        <dbReference type="EMBL" id="KAF7348777.1"/>
    </source>
</evidence>
<feature type="compositionally biased region" description="Basic and acidic residues" evidence="1">
    <location>
        <begin position="131"/>
        <end position="156"/>
    </location>
</feature>
<accession>A0A8H7CUK1</accession>
<feature type="region of interest" description="Disordered" evidence="1">
    <location>
        <begin position="120"/>
        <end position="189"/>
    </location>
</feature>
<name>A0A8H7CUK1_9AGAR</name>
<dbReference type="OrthoDB" id="3070377at2759"/>
<feature type="region of interest" description="Disordered" evidence="1">
    <location>
        <begin position="394"/>
        <end position="455"/>
    </location>
</feature>
<reference evidence="2" key="1">
    <citation type="submission" date="2020-05" db="EMBL/GenBank/DDBJ databases">
        <title>Mycena genomes resolve the evolution of fungal bioluminescence.</title>
        <authorList>
            <person name="Tsai I.J."/>
        </authorList>
    </citation>
    <scope>NUCLEOTIDE SEQUENCE</scope>
    <source>
        <strain evidence="2">CCC161011</strain>
    </source>
</reference>
<comment type="caution">
    <text evidence="2">The sequence shown here is derived from an EMBL/GenBank/DDBJ whole genome shotgun (WGS) entry which is preliminary data.</text>
</comment>